<keyword evidence="4" id="KW-0479">Metal-binding</keyword>
<keyword evidence="9" id="KW-0067">ATP-binding</keyword>
<feature type="domain" description="Dicer dsRNA-binding fold" evidence="20">
    <location>
        <begin position="588"/>
        <end position="687"/>
    </location>
</feature>
<dbReference type="GO" id="GO:0005737">
    <property type="term" value="C:cytoplasm"/>
    <property type="evidence" value="ECO:0007669"/>
    <property type="project" value="TreeGrafter"/>
</dbReference>
<comment type="similarity">
    <text evidence="14">Belongs to the helicase family. Dicer subfamily.</text>
</comment>
<dbReference type="PROSITE" id="PS50137">
    <property type="entry name" value="DS_RBD"/>
    <property type="match status" value="1"/>
</dbReference>
<dbReference type="PROSITE" id="PS50142">
    <property type="entry name" value="RNASE_3_2"/>
    <property type="match status" value="3"/>
</dbReference>
<evidence type="ECO:0000259" key="19">
    <source>
        <dbReference type="PROSITE" id="PS51194"/>
    </source>
</evidence>
<sequence>MDEPAALSSASTSDVETEDSEDVFLTPEISSPAEFMSLDGNPAPEDEAQDDEVQQDEAAMIHARAYQLEMFEESLKRNIIVAMDTGTGKTQVAVLRIKAELDRSPPDKIIWFLAPTVALCVQQLKVLKTQIGSVQMKLLSGSDGCDTWSEPRIWDDFLLNVRVVVSTHQVLYDAVAHAFVRLNRLSLIVFDEAHRCFGNHPGSKIMARYHSEKSAGLPIPAILGLTATPIMKSRLDDLEIIERTLDAVCRSPSVHRDQLMSMVKRPEMLCRLYAPERPGLPLAYNATHTSSMQSLFKTTRELDIFADPEIIRLRAENTERSLAALQKALDKGNTKTSKQMQSLSRKSLEVWRELVEKNDLWFETWKSIEKQYLASILQKVEINGTQEGDVPQTSDKVDVLIRELLSSPEDTTGIIFACQTATVAVLAHILSILPSTKSRFRVGSMFGTSRARQRKRNVGELYQEDDYNHLEQFQTGEVNLLVATDVLEEGIDVPACNLVVCFDPPTNLKSFIQRRGRARAQESRLVMIIPEESDRHLEWAELEMEMKKKYEDELREIEHIATLEEEETPEIPPFRVGKTGAQLDFDHAKSHLEHVCTALTSRQYVDSNPYYLKRETQVSLHGPPMIKSTVVLPVAFPPQLRRFEGARVWYSEKNATKDAAFQAFTALYAAGLINDHLMPLKQELEGIEARSAHIGASQLWNPWPQIARAWDEATIINLRQLRLVDQRGQVVLDFEAGLPDSSLDITGFNLYWDKSNSFKIEVGKLETVAKGDLKPDQSMALIDLAYGYRWKVHNLPHVLHLQSSQDIPFHETVGQRAIEEVTLEKGYLIRYDAVPYFYESRLSSRPALDLVQRRPPPELLEEPVEAPWLALKGWPKRQDFLHPASDDPNTVASTKPYSRIRPASRCRVDGVRVSVVQFGAFVPTVMHIIEVHLIADELRRTILQDLDISDLSLVVTAISSSAAHEQTNYQRLEFLGDSILKLLTSTNVAANHQYYPEGYLSAKKSQIVSNSRLCRAAIETGLDKFILTRAFTRSKWRPLYIEDLQKVDPEALGERDIPTKTLADVVESLIGAAFLDGGIDKALNCIRIFIPEVEWHTLHAARDILAAQRPIRDELPGTLTPLEGLIGYTFRNKTLAVEAMTHSSFNLGERTETCMERLEFIGDAVLDDIVVSLLWDYSGSGGGRVYSHYEMHLFRAACVNGDLLGFLMMEWTYPQETTKVTSSATYNDNNYYNSNPPPTVETETINIPIWRLMRHSSQRLAGAQSLAEDRHASERDAILRVMQLQNQNNGNSGSNSNSDDCHYYYPWALLAHLQIPKSFADLFESILGAVWVDSGDMDACKRVAERAGILPYLRRLLAAAAAAAGCDRPVDVAHPKNQLGELVGKAGRDILYETELRRKDGGGNGGGGAKEWVCKVIVGGELVVEVGEGVNREEIVTKAADVAYRRLKARGMGGGGGAVGDDDDVVMT</sequence>
<dbReference type="PROSITE" id="PS51194">
    <property type="entry name" value="HELICASE_CTER"/>
    <property type="match status" value="1"/>
</dbReference>
<dbReference type="Pfam" id="PF03368">
    <property type="entry name" value="Dicer_dimer"/>
    <property type="match status" value="1"/>
</dbReference>
<dbReference type="STRING" id="1287681.M7SJH9"/>
<evidence type="ECO:0000256" key="8">
    <source>
        <dbReference type="ARBA" id="ARBA00022806"/>
    </source>
</evidence>
<dbReference type="OrthoDB" id="416741at2759"/>
<evidence type="ECO:0000256" key="15">
    <source>
        <dbReference type="SAM" id="MobiDB-lite"/>
    </source>
</evidence>
<dbReference type="Gene3D" id="3.30.160.380">
    <property type="entry name" value="Dicer dimerisation domain"/>
    <property type="match status" value="1"/>
</dbReference>
<dbReference type="InterPro" id="IPR000999">
    <property type="entry name" value="RNase_III_dom"/>
</dbReference>
<evidence type="ECO:0000259" key="16">
    <source>
        <dbReference type="PROSITE" id="PS50137"/>
    </source>
</evidence>
<keyword evidence="11 14" id="KW-0694">RNA-binding</keyword>
<dbReference type="PROSITE" id="PS51192">
    <property type="entry name" value="HELICASE_ATP_BIND_1"/>
    <property type="match status" value="1"/>
</dbReference>
<evidence type="ECO:0000256" key="7">
    <source>
        <dbReference type="ARBA" id="ARBA00022801"/>
    </source>
</evidence>
<dbReference type="InterPro" id="IPR014001">
    <property type="entry name" value="Helicase_ATP-bd"/>
</dbReference>
<feature type="domain" description="RNase III" evidence="17">
    <location>
        <begin position="1316"/>
        <end position="1335"/>
    </location>
</feature>
<dbReference type="EMBL" id="KB706641">
    <property type="protein sequence ID" value="EMR66499.1"/>
    <property type="molecule type" value="Genomic_DNA"/>
</dbReference>
<feature type="domain" description="DRBM" evidence="16">
    <location>
        <begin position="1374"/>
        <end position="1449"/>
    </location>
</feature>
<evidence type="ECO:0000256" key="12">
    <source>
        <dbReference type="ARBA" id="ARBA00023118"/>
    </source>
</evidence>
<keyword evidence="10" id="KW-0460">Magnesium</keyword>
<dbReference type="PROSITE" id="PS51327">
    <property type="entry name" value="DICER_DSRBF"/>
    <property type="match status" value="1"/>
</dbReference>
<dbReference type="CDD" id="cd18034">
    <property type="entry name" value="DEXHc_dicer"/>
    <property type="match status" value="1"/>
</dbReference>
<evidence type="ECO:0000313" key="22">
    <source>
        <dbReference type="Proteomes" id="UP000012174"/>
    </source>
</evidence>
<dbReference type="SUPFAM" id="SSF69065">
    <property type="entry name" value="RNase III domain-like"/>
    <property type="match status" value="2"/>
</dbReference>
<dbReference type="KEGG" id="ela:UCREL1_6514"/>
<keyword evidence="22" id="KW-1185">Reference proteome</keyword>
<evidence type="ECO:0000256" key="11">
    <source>
        <dbReference type="ARBA" id="ARBA00022884"/>
    </source>
</evidence>
<dbReference type="GO" id="GO:0003723">
    <property type="term" value="F:RNA binding"/>
    <property type="evidence" value="ECO:0007669"/>
    <property type="project" value="UniProtKB-UniRule"/>
</dbReference>
<evidence type="ECO:0000259" key="18">
    <source>
        <dbReference type="PROSITE" id="PS51192"/>
    </source>
</evidence>
<dbReference type="Pfam" id="PF00270">
    <property type="entry name" value="DEAD"/>
    <property type="match status" value="1"/>
</dbReference>
<dbReference type="GO" id="GO:0050688">
    <property type="term" value="P:regulation of defense response to virus"/>
    <property type="evidence" value="ECO:0007669"/>
    <property type="project" value="UniProtKB-KW"/>
</dbReference>
<dbReference type="Pfam" id="PF00271">
    <property type="entry name" value="Helicase_C"/>
    <property type="match status" value="1"/>
</dbReference>
<keyword evidence="13" id="KW-0464">Manganese</keyword>
<evidence type="ECO:0000313" key="21">
    <source>
        <dbReference type="EMBL" id="EMR66499.1"/>
    </source>
</evidence>
<dbReference type="HOGENOM" id="CLU_000907_4_6_1"/>
<reference evidence="22" key="1">
    <citation type="journal article" date="2013" name="Genome Announc.">
        <title>Draft genome sequence of the grapevine dieback fungus Eutypa lata UCR-EL1.</title>
        <authorList>
            <person name="Blanco-Ulate B."/>
            <person name="Rolshausen P.E."/>
            <person name="Cantu D."/>
        </authorList>
    </citation>
    <scope>NUCLEOTIDE SEQUENCE [LARGE SCALE GENOMIC DNA]</scope>
    <source>
        <strain evidence="22">UCR-EL1</strain>
    </source>
</reference>
<keyword evidence="7" id="KW-0378">Hydrolase</keyword>
<keyword evidence="8" id="KW-0347">Helicase</keyword>
<dbReference type="GO" id="GO:0005524">
    <property type="term" value="F:ATP binding"/>
    <property type="evidence" value="ECO:0007669"/>
    <property type="project" value="UniProtKB-KW"/>
</dbReference>
<evidence type="ECO:0000256" key="1">
    <source>
        <dbReference type="ARBA" id="ARBA00001936"/>
    </source>
</evidence>
<dbReference type="GO" id="GO:0051607">
    <property type="term" value="P:defense response to virus"/>
    <property type="evidence" value="ECO:0007669"/>
    <property type="project" value="UniProtKB-KW"/>
</dbReference>
<evidence type="ECO:0000256" key="13">
    <source>
        <dbReference type="ARBA" id="ARBA00023211"/>
    </source>
</evidence>
<feature type="domain" description="Helicase ATP-binding" evidence="18">
    <location>
        <begin position="70"/>
        <end position="247"/>
    </location>
</feature>
<dbReference type="GO" id="GO:0030422">
    <property type="term" value="P:siRNA processing"/>
    <property type="evidence" value="ECO:0007669"/>
    <property type="project" value="TreeGrafter"/>
</dbReference>
<proteinExistence type="inferred from homology"/>
<gene>
    <name evidence="21" type="ORF">UCREL1_6514</name>
</gene>
<dbReference type="SUPFAM" id="SSF52540">
    <property type="entry name" value="P-loop containing nucleoside triphosphate hydrolases"/>
    <property type="match status" value="1"/>
</dbReference>
<name>M7SJH9_EUTLA</name>
<evidence type="ECO:0000256" key="3">
    <source>
        <dbReference type="ARBA" id="ARBA00022721"/>
    </source>
</evidence>
<feature type="region of interest" description="Disordered" evidence="15">
    <location>
        <begin position="1"/>
        <end position="51"/>
    </location>
</feature>
<evidence type="ECO:0000256" key="10">
    <source>
        <dbReference type="ARBA" id="ARBA00022842"/>
    </source>
</evidence>
<keyword evidence="12" id="KW-0051">Antiviral defense</keyword>
<evidence type="ECO:0000259" key="20">
    <source>
        <dbReference type="PROSITE" id="PS51327"/>
    </source>
</evidence>
<dbReference type="InterPro" id="IPR036389">
    <property type="entry name" value="RNase_III_sf"/>
</dbReference>
<dbReference type="InterPro" id="IPR011545">
    <property type="entry name" value="DEAD/DEAH_box_helicase_dom"/>
</dbReference>
<evidence type="ECO:0000256" key="2">
    <source>
        <dbReference type="ARBA" id="ARBA00001946"/>
    </source>
</evidence>
<protein>
    <submittedName>
        <fullName evidence="21">Putative dicer-like protein 2 protein</fullName>
    </submittedName>
</protein>
<dbReference type="InterPro" id="IPR027417">
    <property type="entry name" value="P-loop_NTPase"/>
</dbReference>
<keyword evidence="3" id="KW-0930">Antiviral protein</keyword>
<evidence type="ECO:0000256" key="6">
    <source>
        <dbReference type="ARBA" id="ARBA00022741"/>
    </source>
</evidence>
<evidence type="ECO:0000256" key="9">
    <source>
        <dbReference type="ARBA" id="ARBA00022840"/>
    </source>
</evidence>
<evidence type="ECO:0000259" key="17">
    <source>
        <dbReference type="PROSITE" id="PS50142"/>
    </source>
</evidence>
<dbReference type="GO" id="GO:0004386">
    <property type="term" value="F:helicase activity"/>
    <property type="evidence" value="ECO:0007669"/>
    <property type="project" value="UniProtKB-KW"/>
</dbReference>
<dbReference type="InterPro" id="IPR014720">
    <property type="entry name" value="dsRBD_dom"/>
</dbReference>
<dbReference type="GO" id="GO:0004525">
    <property type="term" value="F:ribonuclease III activity"/>
    <property type="evidence" value="ECO:0007669"/>
    <property type="project" value="InterPro"/>
</dbReference>
<dbReference type="Gene3D" id="1.10.1520.10">
    <property type="entry name" value="Ribonuclease III domain"/>
    <property type="match status" value="2"/>
</dbReference>
<dbReference type="SMART" id="SM00535">
    <property type="entry name" value="RIBOc"/>
    <property type="match status" value="2"/>
</dbReference>
<accession>M7SJH9</accession>
<dbReference type="Pfam" id="PF00636">
    <property type="entry name" value="Ribonuclease_3"/>
    <property type="match status" value="2"/>
</dbReference>
<dbReference type="PANTHER" id="PTHR14950">
    <property type="entry name" value="DICER-RELATED"/>
    <property type="match status" value="1"/>
</dbReference>
<dbReference type="SUPFAM" id="SSF54768">
    <property type="entry name" value="dsRNA-binding domain-like"/>
    <property type="match status" value="1"/>
</dbReference>
<dbReference type="PANTHER" id="PTHR14950:SF37">
    <property type="entry name" value="ENDORIBONUCLEASE DICER"/>
    <property type="match status" value="1"/>
</dbReference>
<feature type="domain" description="Helicase C-terminal" evidence="19">
    <location>
        <begin position="400"/>
        <end position="568"/>
    </location>
</feature>
<dbReference type="InterPro" id="IPR001650">
    <property type="entry name" value="Helicase_C-like"/>
</dbReference>
<evidence type="ECO:0000256" key="14">
    <source>
        <dbReference type="PROSITE-ProRule" id="PRU00657"/>
    </source>
</evidence>
<dbReference type="SMART" id="SM00487">
    <property type="entry name" value="DEXDc"/>
    <property type="match status" value="1"/>
</dbReference>
<keyword evidence="5" id="KW-0677">Repeat</keyword>
<comment type="cofactor">
    <cofactor evidence="1">
        <name>Mn(2+)</name>
        <dbReference type="ChEBI" id="CHEBI:29035"/>
    </cofactor>
</comment>
<keyword evidence="6" id="KW-0547">Nucleotide-binding</keyword>
<dbReference type="InterPro" id="IPR005034">
    <property type="entry name" value="Dicer_dimerisation"/>
</dbReference>
<dbReference type="GO" id="GO:0046872">
    <property type="term" value="F:metal ion binding"/>
    <property type="evidence" value="ECO:0007669"/>
    <property type="project" value="UniProtKB-KW"/>
</dbReference>
<dbReference type="GO" id="GO:0005634">
    <property type="term" value="C:nucleus"/>
    <property type="evidence" value="ECO:0007669"/>
    <property type="project" value="TreeGrafter"/>
</dbReference>
<feature type="domain" description="RNase III" evidence="17">
    <location>
        <begin position="935"/>
        <end position="1078"/>
    </location>
</feature>
<evidence type="ECO:0000256" key="5">
    <source>
        <dbReference type="ARBA" id="ARBA00022737"/>
    </source>
</evidence>
<evidence type="ECO:0000256" key="4">
    <source>
        <dbReference type="ARBA" id="ARBA00022723"/>
    </source>
</evidence>
<dbReference type="Gene3D" id="3.40.50.300">
    <property type="entry name" value="P-loop containing nucleotide triphosphate hydrolases"/>
    <property type="match status" value="2"/>
</dbReference>
<feature type="domain" description="RNase III" evidence="17">
    <location>
        <begin position="1119"/>
        <end position="1175"/>
    </location>
</feature>
<comment type="cofactor">
    <cofactor evidence="2">
        <name>Mg(2+)</name>
        <dbReference type="ChEBI" id="CHEBI:18420"/>
    </cofactor>
</comment>
<dbReference type="InterPro" id="IPR038248">
    <property type="entry name" value="Dicer_dimer_sf"/>
</dbReference>
<dbReference type="SMART" id="SM00490">
    <property type="entry name" value="HELICc"/>
    <property type="match status" value="1"/>
</dbReference>
<dbReference type="CDD" id="cd00593">
    <property type="entry name" value="RIBOc"/>
    <property type="match status" value="2"/>
</dbReference>
<dbReference type="PROSITE" id="PS00517">
    <property type="entry name" value="RNASE_3_1"/>
    <property type="match status" value="1"/>
</dbReference>
<organism evidence="21 22">
    <name type="scientific">Eutypa lata (strain UCR-EL1)</name>
    <name type="common">Grapevine dieback disease fungus</name>
    <name type="synonym">Eutypa armeniacae</name>
    <dbReference type="NCBI Taxonomy" id="1287681"/>
    <lineage>
        <taxon>Eukaryota</taxon>
        <taxon>Fungi</taxon>
        <taxon>Dikarya</taxon>
        <taxon>Ascomycota</taxon>
        <taxon>Pezizomycotina</taxon>
        <taxon>Sordariomycetes</taxon>
        <taxon>Xylariomycetidae</taxon>
        <taxon>Xylariales</taxon>
        <taxon>Diatrypaceae</taxon>
        <taxon>Eutypa</taxon>
    </lineage>
</organism>
<dbReference type="Proteomes" id="UP000012174">
    <property type="component" value="Unassembled WGS sequence"/>
</dbReference>
<dbReference type="eggNOG" id="KOG0701">
    <property type="taxonomic scope" value="Eukaryota"/>
</dbReference>
<dbReference type="OMA" id="HFCAVIP"/>